<dbReference type="InterPro" id="IPR011043">
    <property type="entry name" value="Gal_Oxase/kelch_b-propeller"/>
</dbReference>
<dbReference type="PANTHER" id="PTHR40891">
    <property type="entry name" value="DUF295 DOMAIN-CONTAINING PROTEIN"/>
    <property type="match status" value="1"/>
</dbReference>
<evidence type="ECO:0000259" key="1">
    <source>
        <dbReference type="Pfam" id="PF03478"/>
    </source>
</evidence>
<dbReference type="AlphaFoldDB" id="A0ABD3ELI1"/>
<dbReference type="PANTHER" id="PTHR40891:SF1">
    <property type="entry name" value="DUF295 DOMAIN-CONTAINING PROTEIN"/>
    <property type="match status" value="1"/>
</dbReference>
<dbReference type="EMBL" id="JAVIJP010000002">
    <property type="protein sequence ID" value="KAL3655277.1"/>
    <property type="molecule type" value="Genomic_DNA"/>
</dbReference>
<evidence type="ECO:0000313" key="3">
    <source>
        <dbReference type="Proteomes" id="UP001632038"/>
    </source>
</evidence>
<feature type="domain" description="KIB1-4 beta-propeller" evidence="1">
    <location>
        <begin position="20"/>
        <end position="289"/>
    </location>
</feature>
<dbReference type="InterPro" id="IPR005174">
    <property type="entry name" value="KIB1-4_b-propeller"/>
</dbReference>
<comment type="caution">
    <text evidence="2">The sequence shown here is derived from an EMBL/GenBank/DDBJ whole genome shotgun (WGS) entry which is preliminary data.</text>
</comment>
<dbReference type="Proteomes" id="UP001632038">
    <property type="component" value="Unassembled WGS sequence"/>
</dbReference>
<organism evidence="2 3">
    <name type="scientific">Castilleja foliolosa</name>
    <dbReference type="NCBI Taxonomy" id="1961234"/>
    <lineage>
        <taxon>Eukaryota</taxon>
        <taxon>Viridiplantae</taxon>
        <taxon>Streptophyta</taxon>
        <taxon>Embryophyta</taxon>
        <taxon>Tracheophyta</taxon>
        <taxon>Spermatophyta</taxon>
        <taxon>Magnoliopsida</taxon>
        <taxon>eudicotyledons</taxon>
        <taxon>Gunneridae</taxon>
        <taxon>Pentapetalae</taxon>
        <taxon>asterids</taxon>
        <taxon>lamiids</taxon>
        <taxon>Lamiales</taxon>
        <taxon>Orobanchaceae</taxon>
        <taxon>Pedicularideae</taxon>
        <taxon>Castillejinae</taxon>
        <taxon>Castilleja</taxon>
    </lineage>
</organism>
<dbReference type="Pfam" id="PF03478">
    <property type="entry name" value="Beta-prop_KIB1-4"/>
    <property type="match status" value="1"/>
</dbReference>
<proteinExistence type="predicted"/>
<evidence type="ECO:0000313" key="2">
    <source>
        <dbReference type="EMBL" id="KAL3655277.1"/>
    </source>
</evidence>
<dbReference type="SUPFAM" id="SSF50965">
    <property type="entry name" value="Galactose oxidase, central domain"/>
    <property type="match status" value="1"/>
</dbReference>
<protein>
    <recommendedName>
        <fullName evidence="1">KIB1-4 beta-propeller domain-containing protein</fullName>
    </recommendedName>
</protein>
<keyword evidence="3" id="KW-1185">Reference proteome</keyword>
<reference evidence="3" key="1">
    <citation type="journal article" date="2024" name="IScience">
        <title>Strigolactones Initiate the Formation of Haustorium-like Structures in Castilleja.</title>
        <authorList>
            <person name="Buerger M."/>
            <person name="Peterson D."/>
            <person name="Chory J."/>
        </authorList>
    </citation>
    <scope>NUCLEOTIDE SEQUENCE [LARGE SCALE GENOMIC DNA]</scope>
</reference>
<gene>
    <name evidence="2" type="ORF">CASFOL_001063</name>
</gene>
<sequence>MKKGNFVPLLLTSHGEKQSLYSLIDNRYKTISHHPVLVGKSILGSAYGWLVLTNSNSNLDDCCLWNPESNEKIQLPQLDEARYYTTCVLSKPPTDPDCLIVFKSYCNIQQSICRINDAEFVKVSLEDSIVAISSFQGEIYGIFKRGTYYELVTIHLVGKTVEFKSLLMINSGKSHWVVPQVCRRSWVWSYDNYLIESPGGAGDFFFVVQLISKISVYPYSGVEFKVFRLNVNGGLVCLEEVENLDGHTIFIGAYGDGFCCSTSNDGMQGIKPNLIYYTDMSGRIVSVYDLDDRSTTPLLPCPAAGRFKSVNYWVDLPDILCLV</sequence>
<name>A0ABD3ELI1_9LAMI</name>
<accession>A0ABD3ELI1</accession>